<dbReference type="PROSITE" id="PS50914">
    <property type="entry name" value="BON"/>
    <property type="match status" value="2"/>
</dbReference>
<dbReference type="PANTHER" id="PTHR34606">
    <property type="entry name" value="BON DOMAIN-CONTAINING PROTEIN"/>
    <property type="match status" value="1"/>
</dbReference>
<sequence>MLLIYLCRSKGNTLIAHGGLMRLLLFRENGQSVLKICGTMKCMDFEQAKKIKIRLRRHKRHTVVFLAALLPFLISYGCTVPGTIVGGVSTVGSAALSAPGFEKRVNDAGLMVAVNRALLQEDDTLLLKIKIDALAGRVMLTGTVQDEIARTTLRKIVGDTAGIRQIFDYVKVSEPRSFSKVARDGLISARLRTSMMTDQAISAVNFIIRAYRGVVYILGIAPTEEEAVRVVNHARTISGVVEVKLEFETVDEMMLAFAAAEELSNVSTEEEALRQR</sequence>
<name>A0A368EGK6_9PROT</name>
<organism evidence="3 4">
    <name type="scientific">PS1 clade bacterium</name>
    <dbReference type="NCBI Taxonomy" id="2175152"/>
    <lineage>
        <taxon>Bacteria</taxon>
        <taxon>Pseudomonadati</taxon>
        <taxon>Pseudomonadota</taxon>
        <taxon>Alphaproteobacteria</taxon>
        <taxon>PS1 clade</taxon>
    </lineage>
</organism>
<evidence type="ECO:0000313" key="3">
    <source>
        <dbReference type="EMBL" id="RCL83276.1"/>
    </source>
</evidence>
<dbReference type="InterPro" id="IPR051686">
    <property type="entry name" value="Lipoprotein_DolP"/>
</dbReference>
<feature type="domain" description="BON" evidence="2">
    <location>
        <begin position="183"/>
        <end position="251"/>
    </location>
</feature>
<keyword evidence="1" id="KW-1133">Transmembrane helix</keyword>
<dbReference type="EMBL" id="QOQK01000034">
    <property type="protein sequence ID" value="RCL83276.1"/>
    <property type="molecule type" value="Genomic_DNA"/>
</dbReference>
<evidence type="ECO:0000259" key="2">
    <source>
        <dbReference type="PROSITE" id="PS50914"/>
    </source>
</evidence>
<feature type="domain" description="BON" evidence="2">
    <location>
        <begin position="106"/>
        <end position="174"/>
    </location>
</feature>
<accession>A0A368EGK6</accession>
<gene>
    <name evidence="3" type="ORF">DBW64_05735</name>
</gene>
<proteinExistence type="predicted"/>
<protein>
    <submittedName>
        <fullName evidence="3">BON domain-containing protein</fullName>
    </submittedName>
</protein>
<dbReference type="InterPro" id="IPR007055">
    <property type="entry name" value="BON_dom"/>
</dbReference>
<reference evidence="3 4" key="1">
    <citation type="journal article" date="2018" name="Microbiome">
        <title>Fine metagenomic profile of the Mediterranean stratified and mixed water columns revealed by assembly and recruitment.</title>
        <authorList>
            <person name="Haro-Moreno J.M."/>
            <person name="Lopez-Perez M."/>
            <person name="De La Torre J.R."/>
            <person name="Picazo A."/>
            <person name="Camacho A."/>
            <person name="Rodriguez-Valera F."/>
        </authorList>
    </citation>
    <scope>NUCLEOTIDE SEQUENCE [LARGE SCALE GENOMIC DNA]</scope>
    <source>
        <strain evidence="3">MED-G50</strain>
    </source>
</reference>
<evidence type="ECO:0000256" key="1">
    <source>
        <dbReference type="SAM" id="Phobius"/>
    </source>
</evidence>
<evidence type="ECO:0000313" key="4">
    <source>
        <dbReference type="Proteomes" id="UP000252289"/>
    </source>
</evidence>
<comment type="caution">
    <text evidence="3">The sequence shown here is derived from an EMBL/GenBank/DDBJ whole genome shotgun (WGS) entry which is preliminary data.</text>
</comment>
<dbReference type="PANTHER" id="PTHR34606:SF15">
    <property type="entry name" value="BON DOMAIN-CONTAINING PROTEIN"/>
    <property type="match status" value="1"/>
</dbReference>
<dbReference type="Pfam" id="PF04972">
    <property type="entry name" value="BON"/>
    <property type="match status" value="2"/>
</dbReference>
<dbReference type="Proteomes" id="UP000252289">
    <property type="component" value="Unassembled WGS sequence"/>
</dbReference>
<feature type="transmembrane region" description="Helical" evidence="1">
    <location>
        <begin position="62"/>
        <end position="84"/>
    </location>
</feature>
<keyword evidence="1" id="KW-0472">Membrane</keyword>
<keyword evidence="1" id="KW-0812">Transmembrane</keyword>
<dbReference type="AlphaFoldDB" id="A0A368EGK6"/>